<dbReference type="EMBL" id="NIDN02000877">
    <property type="protein sequence ID" value="RLL92877.1"/>
    <property type="molecule type" value="Genomic_DNA"/>
</dbReference>
<accession>A0A421CSL7</accession>
<organism evidence="2 3">
    <name type="scientific">Aspergillus turcosus</name>
    <dbReference type="NCBI Taxonomy" id="1245748"/>
    <lineage>
        <taxon>Eukaryota</taxon>
        <taxon>Fungi</taxon>
        <taxon>Dikarya</taxon>
        <taxon>Ascomycota</taxon>
        <taxon>Pezizomycotina</taxon>
        <taxon>Eurotiomycetes</taxon>
        <taxon>Eurotiomycetidae</taxon>
        <taxon>Eurotiales</taxon>
        <taxon>Aspergillaceae</taxon>
        <taxon>Aspergillus</taxon>
        <taxon>Aspergillus subgen. Fumigati</taxon>
    </lineage>
</organism>
<proteinExistence type="predicted"/>
<dbReference type="AlphaFoldDB" id="A0A421CSL7"/>
<protein>
    <submittedName>
        <fullName evidence="2">Uncharacterized protein</fullName>
    </submittedName>
</protein>
<evidence type="ECO:0000256" key="1">
    <source>
        <dbReference type="SAM" id="MobiDB-lite"/>
    </source>
</evidence>
<name>A0A421CSL7_9EURO</name>
<dbReference type="OrthoDB" id="5416097at2759"/>
<comment type="caution">
    <text evidence="2">The sequence shown here is derived from an EMBL/GenBank/DDBJ whole genome shotgun (WGS) entry which is preliminary data.</text>
</comment>
<keyword evidence="3" id="KW-1185">Reference proteome</keyword>
<evidence type="ECO:0000313" key="2">
    <source>
        <dbReference type="EMBL" id="RLL92877.1"/>
    </source>
</evidence>
<gene>
    <name evidence="2" type="ORF">CFD26_100381</name>
</gene>
<feature type="region of interest" description="Disordered" evidence="1">
    <location>
        <begin position="84"/>
        <end position="142"/>
    </location>
</feature>
<feature type="region of interest" description="Disordered" evidence="1">
    <location>
        <begin position="24"/>
        <end position="43"/>
    </location>
</feature>
<sequence length="142" mass="15612">MSHESHDKKALELEFHWLQPVPRSSTMVLSNPPTPEESLDRRAEETCLFGATTDRRISSGHKIRMKTDDPRYGGRLARSLQAGFPFEHTTMGPSGETPFGQLPNGRRPATKSASGQLAYRYPPAGKPRSLEPLSGSAEPPSV</sequence>
<evidence type="ECO:0000313" key="3">
    <source>
        <dbReference type="Proteomes" id="UP000215289"/>
    </source>
</evidence>
<dbReference type="Proteomes" id="UP000215289">
    <property type="component" value="Unassembled WGS sequence"/>
</dbReference>
<reference evidence="2 3" key="1">
    <citation type="submission" date="2018-08" db="EMBL/GenBank/DDBJ databases">
        <title>Draft genome sequences of two Aspergillus turcosus clinical strains isolated from bronchoalveolar lavage fluid: one azole-susceptible and the other azole-resistant.</title>
        <authorList>
            <person name="Parent-Michaud M."/>
            <person name="Dufresne P.J."/>
            <person name="Fournier E."/>
            <person name="Martineau C."/>
            <person name="Moreira S."/>
            <person name="Perkins V."/>
            <person name="De Repentigny L."/>
            <person name="Dufresne S.F."/>
        </authorList>
    </citation>
    <scope>NUCLEOTIDE SEQUENCE [LARGE SCALE GENOMIC DNA]</scope>
    <source>
        <strain evidence="2">HMR AF 1038</strain>
    </source>
</reference>